<dbReference type="Gene3D" id="3.60.15.30">
    <property type="entry name" value="Metallo-beta-lactamase domain"/>
    <property type="match status" value="1"/>
</dbReference>
<dbReference type="Pfam" id="PF14863">
    <property type="entry name" value="Alkyl_sulf_dimr"/>
    <property type="match status" value="1"/>
</dbReference>
<evidence type="ECO:0000256" key="4">
    <source>
        <dbReference type="ARBA" id="ARBA00033751"/>
    </source>
</evidence>
<evidence type="ECO:0000259" key="5">
    <source>
        <dbReference type="SMART" id="SM00849"/>
    </source>
</evidence>
<dbReference type="GO" id="GO:0046983">
    <property type="term" value="F:protein dimerization activity"/>
    <property type="evidence" value="ECO:0007669"/>
    <property type="project" value="InterPro"/>
</dbReference>
<dbReference type="Pfam" id="PF14864">
    <property type="entry name" value="Alkyl_sulf_C"/>
    <property type="match status" value="1"/>
</dbReference>
<dbReference type="Gene3D" id="1.25.40.880">
    <property type="entry name" value="Alkyl sulfatase, dimerisation domain"/>
    <property type="match status" value="1"/>
</dbReference>
<dbReference type="OrthoDB" id="9815874at2"/>
<dbReference type="Proteomes" id="UP000030416">
    <property type="component" value="Unassembled WGS sequence"/>
</dbReference>
<dbReference type="InterPro" id="IPR036866">
    <property type="entry name" value="RibonucZ/Hydroxyglut_hydro"/>
</dbReference>
<gene>
    <name evidence="6" type="ORF">CD29_19860</name>
</gene>
<dbReference type="SUPFAM" id="SSF55718">
    <property type="entry name" value="SCP-like"/>
    <property type="match status" value="1"/>
</dbReference>
<dbReference type="Gene3D" id="3.30.1050.10">
    <property type="entry name" value="SCP2 sterol-binding domain"/>
    <property type="match status" value="1"/>
</dbReference>
<keyword evidence="1" id="KW-0479">Metal-binding</keyword>
<sequence length="644" mass="73222">MNFRDNRRQERESYDLRKSATRNTILQNAETYKNIDWRKVGIESYLAKVGLLANANLPVIKKENSNIPVWNLERYAFLLNKQIPYTVNPKLWIQGNLNLNTGLFKITDNIYQVRGFDLANITFIKGNTGWIIIDCLGSEETAEAALQFVANNFGEIPVVSAVIISHSHEDHYGGILGVLKFAKENVEVYAPKNFTQSALEENVNVGVAMSRRGIYMYGVELPRNEKGQIDNGIGKGQSLGSVTFTKNIDEIDEQFVKKIIDGVPFEFQLALDTEAPSEMLIYIPSEQSLCIAELSSATLHNLLTLRGARIRDPIAWAKAIQTAIDRWGESITSVFGVHNWPRFGNQYCIEYLEKQRDIYQYINDQTLRLMNRGHTIEEVGRLIKLPDSLTDEWYNSGFYGTIIHNAKAVYQKYLGWYNGNPVELNKLLPEDSAKKYVEYMGGAERILEKAKKSFEDGEYQWVAEVTKHIIYADPTNKEAKLLCADALEQLGYIAESGPWRNEYLMGAQELRYGILPIEGSFISNDVLENLPLADVIYLLSIRLNGIKAGNLNYKMNFIIPDRDETASTEVKRGIFRYLDDNPANDAAVTVTMPKEILYQLATTNQKPDYSQLIIEGDTNKWDLFLSLQEPINHSFNIMTPVPKE</sequence>
<dbReference type="PANTHER" id="PTHR43223:SF1">
    <property type="entry name" value="ALKYL_ARYL-SULFATASE BDS1"/>
    <property type="match status" value="1"/>
</dbReference>
<dbReference type="InterPro" id="IPR044097">
    <property type="entry name" value="Bds1/SdsA1_MBL-fold"/>
</dbReference>
<organism evidence="6 7">
    <name type="scientific">Ureibacillus manganicus DSM 26584</name>
    <dbReference type="NCBI Taxonomy" id="1384049"/>
    <lineage>
        <taxon>Bacteria</taxon>
        <taxon>Bacillati</taxon>
        <taxon>Bacillota</taxon>
        <taxon>Bacilli</taxon>
        <taxon>Bacillales</taxon>
        <taxon>Caryophanaceae</taxon>
        <taxon>Ureibacillus</taxon>
    </lineage>
</organism>
<dbReference type="SMART" id="SM00849">
    <property type="entry name" value="Lactamase_B"/>
    <property type="match status" value="1"/>
</dbReference>
<name>A0A0A3HLS5_9BACL</name>
<dbReference type="InterPro" id="IPR052195">
    <property type="entry name" value="Bact_Alkyl/Aryl-Sulfatase"/>
</dbReference>
<dbReference type="InterPro" id="IPR001279">
    <property type="entry name" value="Metallo-B-lactamas"/>
</dbReference>
<dbReference type="AlphaFoldDB" id="A0A0A3HLS5"/>
<evidence type="ECO:0000256" key="3">
    <source>
        <dbReference type="ARBA" id="ARBA00022833"/>
    </source>
</evidence>
<reference evidence="6 7" key="1">
    <citation type="submission" date="2014-02" db="EMBL/GenBank/DDBJ databases">
        <title>Draft genome sequence of Lysinibacillus manganicus DSM 26584T.</title>
        <authorList>
            <person name="Zhang F."/>
            <person name="Wang G."/>
            <person name="Zhang L."/>
        </authorList>
    </citation>
    <scope>NUCLEOTIDE SEQUENCE [LARGE SCALE GENOMIC DNA]</scope>
    <source>
        <strain evidence="6 7">DSM 26584</strain>
    </source>
</reference>
<dbReference type="GO" id="GO:0046872">
    <property type="term" value="F:metal ion binding"/>
    <property type="evidence" value="ECO:0007669"/>
    <property type="project" value="UniProtKB-KW"/>
</dbReference>
<keyword evidence="7" id="KW-1185">Reference proteome</keyword>
<dbReference type="Pfam" id="PF00753">
    <property type="entry name" value="Lactamase_B"/>
    <property type="match status" value="1"/>
</dbReference>
<feature type="domain" description="Metallo-beta-lactamase" evidence="5">
    <location>
        <begin position="118"/>
        <end position="338"/>
    </location>
</feature>
<dbReference type="InterPro" id="IPR036527">
    <property type="entry name" value="SCP2_sterol-bd_dom_sf"/>
</dbReference>
<dbReference type="STRING" id="1384049.CD29_19860"/>
<comment type="caution">
    <text evidence="6">The sequence shown here is derived from an EMBL/GenBank/DDBJ whole genome shotgun (WGS) entry which is preliminary data.</text>
</comment>
<keyword evidence="2" id="KW-0378">Hydrolase</keyword>
<dbReference type="GO" id="GO:0018909">
    <property type="term" value="P:dodecyl sulfate metabolic process"/>
    <property type="evidence" value="ECO:0007669"/>
    <property type="project" value="InterPro"/>
</dbReference>
<dbReference type="InterPro" id="IPR038536">
    <property type="entry name" value="Alkyl/aryl-sulf_dimr_sf"/>
</dbReference>
<evidence type="ECO:0000313" key="6">
    <source>
        <dbReference type="EMBL" id="KGR73526.1"/>
    </source>
</evidence>
<proteinExistence type="inferred from homology"/>
<evidence type="ECO:0000256" key="2">
    <source>
        <dbReference type="ARBA" id="ARBA00022801"/>
    </source>
</evidence>
<comment type="similarity">
    <text evidence="4">Belongs to the metallo-beta-lactamase superfamily. Type III sulfatase family.</text>
</comment>
<evidence type="ECO:0000256" key="1">
    <source>
        <dbReference type="ARBA" id="ARBA00022723"/>
    </source>
</evidence>
<evidence type="ECO:0000313" key="7">
    <source>
        <dbReference type="Proteomes" id="UP000030416"/>
    </source>
</evidence>
<dbReference type="InterPro" id="IPR029228">
    <property type="entry name" value="Alkyl_sulf_dimr"/>
</dbReference>
<dbReference type="eggNOG" id="COG2015">
    <property type="taxonomic scope" value="Bacteria"/>
</dbReference>
<dbReference type="PANTHER" id="PTHR43223">
    <property type="entry name" value="ALKYL/ARYL-SULFATASE"/>
    <property type="match status" value="1"/>
</dbReference>
<dbReference type="SUPFAM" id="SSF56281">
    <property type="entry name" value="Metallo-hydrolase/oxidoreductase"/>
    <property type="match status" value="1"/>
</dbReference>
<accession>A0A0A3HLS5</accession>
<dbReference type="GO" id="GO:0018741">
    <property type="term" value="F:linear primary-alkylsulfatase activity"/>
    <property type="evidence" value="ECO:0007669"/>
    <property type="project" value="InterPro"/>
</dbReference>
<dbReference type="RefSeq" id="WP_036190574.1">
    <property type="nucleotide sequence ID" value="NZ_AVDA01000051.1"/>
</dbReference>
<dbReference type="EMBL" id="JPVN01000051">
    <property type="protein sequence ID" value="KGR73526.1"/>
    <property type="molecule type" value="Genomic_DNA"/>
</dbReference>
<dbReference type="CDD" id="cd07710">
    <property type="entry name" value="arylsulfatase_Sdsa1-like_MBL-fold"/>
    <property type="match status" value="1"/>
</dbReference>
<keyword evidence="3" id="KW-0862">Zinc</keyword>
<protein>
    <submittedName>
        <fullName evidence="6">Beta-lactamase</fullName>
    </submittedName>
</protein>
<dbReference type="InterPro" id="IPR029229">
    <property type="entry name" value="Alkyl_sulf_C"/>
</dbReference>